<dbReference type="Gene3D" id="3.20.20.140">
    <property type="entry name" value="Metal-dependent hydrolases"/>
    <property type="match status" value="1"/>
</dbReference>
<sequence>MRGKIILEEHVCMPEDDPVEKLRFASRNSKDLAEALLEIHGSRLDEMNANGVEMAVMSQNPPGAQGIRDPKAAEAYATRSNNYIANLVDKAPERFAAFAGVSMHNPLAAASELTRCVKELGMVGVMLHDAQEYLDVNGEVKERFYDDPKYDTFWATVESLNIPIYLHPKPPIPQEFLRLYQSRPWLVGPTFSFTIDSSFHALALCTGGLFDRFPKLQMILGHMGELLLGQLGRIDHWLEKRDRGRGLPAEKTLREYLENNVSITTAGYFCTPPLLNAITEIGVDRILFSVDTPYENITEGSMWLDTLPMNQASIEQIGRTNALKLFPQLQARLRSSDVEALQQDRNRVLFTTNPGFETPGEKCSQNRTSHM</sequence>
<organism evidence="5 6">
    <name type="scientific">Exophiala bonariae</name>
    <dbReference type="NCBI Taxonomy" id="1690606"/>
    <lineage>
        <taxon>Eukaryota</taxon>
        <taxon>Fungi</taxon>
        <taxon>Dikarya</taxon>
        <taxon>Ascomycota</taxon>
        <taxon>Pezizomycotina</taxon>
        <taxon>Eurotiomycetes</taxon>
        <taxon>Chaetothyriomycetidae</taxon>
        <taxon>Chaetothyriales</taxon>
        <taxon>Herpotrichiellaceae</taxon>
        <taxon>Exophiala</taxon>
    </lineage>
</organism>
<keyword evidence="1 3" id="KW-0210">Decarboxylase</keyword>
<evidence type="ECO:0000256" key="3">
    <source>
        <dbReference type="RuleBase" id="RU366045"/>
    </source>
</evidence>
<dbReference type="Proteomes" id="UP001358417">
    <property type="component" value="Unassembled WGS sequence"/>
</dbReference>
<dbReference type="InterPro" id="IPR032466">
    <property type="entry name" value="Metal_Hydrolase"/>
</dbReference>
<keyword evidence="2 3" id="KW-0456">Lyase</keyword>
<keyword evidence="6" id="KW-1185">Reference proteome</keyword>
<evidence type="ECO:0000313" key="5">
    <source>
        <dbReference type="EMBL" id="KAK5053788.1"/>
    </source>
</evidence>
<evidence type="ECO:0000313" key="6">
    <source>
        <dbReference type="Proteomes" id="UP001358417"/>
    </source>
</evidence>
<reference evidence="5 6" key="1">
    <citation type="submission" date="2023-08" db="EMBL/GenBank/DDBJ databases">
        <title>Black Yeasts Isolated from many extreme environments.</title>
        <authorList>
            <person name="Coleine C."/>
            <person name="Stajich J.E."/>
            <person name="Selbmann L."/>
        </authorList>
    </citation>
    <scope>NUCLEOTIDE SEQUENCE [LARGE SCALE GENOMIC DNA]</scope>
    <source>
        <strain evidence="5 6">CCFEE 5792</strain>
    </source>
</reference>
<dbReference type="PANTHER" id="PTHR21240">
    <property type="entry name" value="2-AMINO-3-CARBOXYLMUCONATE-6-SEMIALDEHYDE DECARBOXYLASE"/>
    <property type="match status" value="1"/>
</dbReference>
<comment type="similarity">
    <text evidence="3">Belongs to the metallo-dependent hydrolases superfamily.</text>
</comment>
<name>A0AAV9NBG6_9EURO</name>
<protein>
    <recommendedName>
        <fullName evidence="4">Amidohydrolase-related domain-containing protein</fullName>
    </recommendedName>
</protein>
<dbReference type="AlphaFoldDB" id="A0AAV9NBG6"/>
<dbReference type="GO" id="GO:0005829">
    <property type="term" value="C:cytosol"/>
    <property type="evidence" value="ECO:0007669"/>
    <property type="project" value="TreeGrafter"/>
</dbReference>
<feature type="domain" description="Amidohydrolase-related" evidence="4">
    <location>
        <begin position="38"/>
        <end position="327"/>
    </location>
</feature>
<dbReference type="RefSeq" id="XP_064706913.1">
    <property type="nucleotide sequence ID" value="XM_064845368.1"/>
</dbReference>
<evidence type="ECO:0000256" key="1">
    <source>
        <dbReference type="ARBA" id="ARBA00022793"/>
    </source>
</evidence>
<gene>
    <name evidence="5" type="ORF">LTR84_001750</name>
</gene>
<dbReference type="PANTHER" id="PTHR21240:SF31">
    <property type="entry name" value="AMIDOHYDROLASE FAMILY PROTEIN (AFU_ORTHOLOGUE AFUA_7G05840)"/>
    <property type="match status" value="1"/>
</dbReference>
<evidence type="ECO:0000256" key="2">
    <source>
        <dbReference type="ARBA" id="ARBA00023239"/>
    </source>
</evidence>
<dbReference type="InterPro" id="IPR032465">
    <property type="entry name" value="ACMSD"/>
</dbReference>
<dbReference type="GO" id="GO:0016787">
    <property type="term" value="F:hydrolase activity"/>
    <property type="evidence" value="ECO:0007669"/>
    <property type="project" value="InterPro"/>
</dbReference>
<proteinExistence type="inferred from homology"/>
<comment type="caution">
    <text evidence="5">The sequence shown here is derived from an EMBL/GenBank/DDBJ whole genome shotgun (WGS) entry which is preliminary data.</text>
</comment>
<dbReference type="GO" id="GO:0019748">
    <property type="term" value="P:secondary metabolic process"/>
    <property type="evidence" value="ECO:0007669"/>
    <property type="project" value="TreeGrafter"/>
</dbReference>
<accession>A0AAV9NBG6</accession>
<dbReference type="EMBL" id="JAVRRD010000011">
    <property type="protein sequence ID" value="KAK5053788.1"/>
    <property type="molecule type" value="Genomic_DNA"/>
</dbReference>
<dbReference type="SUPFAM" id="SSF51556">
    <property type="entry name" value="Metallo-dependent hydrolases"/>
    <property type="match status" value="1"/>
</dbReference>
<dbReference type="InterPro" id="IPR006680">
    <property type="entry name" value="Amidohydro-rel"/>
</dbReference>
<dbReference type="GO" id="GO:0016831">
    <property type="term" value="F:carboxy-lyase activity"/>
    <property type="evidence" value="ECO:0007669"/>
    <property type="project" value="UniProtKB-KW"/>
</dbReference>
<evidence type="ECO:0000259" key="4">
    <source>
        <dbReference type="Pfam" id="PF04909"/>
    </source>
</evidence>
<dbReference type="GeneID" id="89969966"/>
<dbReference type="Pfam" id="PF04909">
    <property type="entry name" value="Amidohydro_2"/>
    <property type="match status" value="1"/>
</dbReference>